<proteinExistence type="predicted"/>
<reference evidence="3" key="1">
    <citation type="submission" date="2021-01" db="EMBL/GenBank/DDBJ databases">
        <title>Genome public.</title>
        <authorList>
            <person name="Liu C."/>
            <person name="Sun Q."/>
        </authorList>
    </citation>
    <scope>NUCLEOTIDE SEQUENCE [LARGE SCALE GENOMIC DNA]</scope>
    <source>
        <strain evidence="3">YIM B02505</strain>
    </source>
</reference>
<sequence length="89" mass="10411">MRLIDARRLDWPEAKAKGKRRFIFMRGIIPFVMADLLALTISQLSYNKPLSQISLNTMMIYLSSLIFIIFAGFFYANTIWKSNVKNFDK</sequence>
<feature type="transmembrane region" description="Helical" evidence="1">
    <location>
        <begin position="58"/>
        <end position="80"/>
    </location>
</feature>
<feature type="transmembrane region" description="Helical" evidence="1">
    <location>
        <begin position="23"/>
        <end position="46"/>
    </location>
</feature>
<keyword evidence="1" id="KW-0812">Transmembrane</keyword>
<organism evidence="2 3">
    <name type="scientific">Clostridium yunnanense</name>
    <dbReference type="NCBI Taxonomy" id="2800325"/>
    <lineage>
        <taxon>Bacteria</taxon>
        <taxon>Bacillati</taxon>
        <taxon>Bacillota</taxon>
        <taxon>Clostridia</taxon>
        <taxon>Eubacteriales</taxon>
        <taxon>Clostridiaceae</taxon>
        <taxon>Clostridium</taxon>
    </lineage>
</organism>
<evidence type="ECO:0000313" key="3">
    <source>
        <dbReference type="Proteomes" id="UP000596739"/>
    </source>
</evidence>
<evidence type="ECO:0000256" key="1">
    <source>
        <dbReference type="SAM" id="Phobius"/>
    </source>
</evidence>
<dbReference type="RefSeq" id="WP_200272305.1">
    <property type="nucleotide sequence ID" value="NZ_JAENHN010000051.1"/>
</dbReference>
<name>A0ABS1ETT4_9CLOT</name>
<evidence type="ECO:0000313" key="2">
    <source>
        <dbReference type="EMBL" id="MBK1812777.1"/>
    </source>
</evidence>
<dbReference type="Proteomes" id="UP000596739">
    <property type="component" value="Unassembled WGS sequence"/>
</dbReference>
<gene>
    <name evidence="2" type="ORF">JHL18_19325</name>
</gene>
<keyword evidence="3" id="KW-1185">Reference proteome</keyword>
<accession>A0ABS1ETT4</accession>
<keyword evidence="1" id="KW-0472">Membrane</keyword>
<protein>
    <submittedName>
        <fullName evidence="2">Uncharacterized protein</fullName>
    </submittedName>
</protein>
<dbReference type="EMBL" id="JAENHN010000051">
    <property type="protein sequence ID" value="MBK1812777.1"/>
    <property type="molecule type" value="Genomic_DNA"/>
</dbReference>
<keyword evidence="1" id="KW-1133">Transmembrane helix</keyword>
<comment type="caution">
    <text evidence="2">The sequence shown here is derived from an EMBL/GenBank/DDBJ whole genome shotgun (WGS) entry which is preliminary data.</text>
</comment>